<sequence>MKVNLNNNPMAVRTSLLSEEALQQRLDAVNFLDIPEVFEPQHIGVAWGCLKMKVETRKDLLFFLAATNYLNAWVKQEGQKEYKSLIYKQLKRRVSQVFTSLICHPLNKVRLYYEEGKMNCAYIEVEGWLFSFHRIPVNSRILCYAKSEKNQKLLWKGKRLQPIAATLLEWNIRREKIPLHLAV</sequence>
<dbReference type="RefSeq" id="WP_345370076.1">
    <property type="nucleotide sequence ID" value="NZ_BAABJX010000020.1"/>
</dbReference>
<comment type="caution">
    <text evidence="1">The sequence shown here is derived from an EMBL/GenBank/DDBJ whole genome shotgun (WGS) entry which is preliminary data.</text>
</comment>
<name>A0ABP9D4B3_9BACT</name>
<reference evidence="2" key="1">
    <citation type="journal article" date="2019" name="Int. J. Syst. Evol. Microbiol.">
        <title>The Global Catalogue of Microorganisms (GCM) 10K type strain sequencing project: providing services to taxonomists for standard genome sequencing and annotation.</title>
        <authorList>
            <consortium name="The Broad Institute Genomics Platform"/>
            <consortium name="The Broad Institute Genome Sequencing Center for Infectious Disease"/>
            <person name="Wu L."/>
            <person name="Ma J."/>
        </authorList>
    </citation>
    <scope>NUCLEOTIDE SEQUENCE [LARGE SCALE GENOMIC DNA]</scope>
    <source>
        <strain evidence="2">JCM 18326</strain>
    </source>
</reference>
<dbReference type="Proteomes" id="UP001500298">
    <property type="component" value="Unassembled WGS sequence"/>
</dbReference>
<dbReference type="EMBL" id="BAABJX010000020">
    <property type="protein sequence ID" value="GAA4828601.1"/>
    <property type="molecule type" value="Genomic_DNA"/>
</dbReference>
<protein>
    <submittedName>
        <fullName evidence="1">Uncharacterized protein</fullName>
    </submittedName>
</protein>
<evidence type="ECO:0000313" key="1">
    <source>
        <dbReference type="EMBL" id="GAA4828601.1"/>
    </source>
</evidence>
<evidence type="ECO:0000313" key="2">
    <source>
        <dbReference type="Proteomes" id="UP001500298"/>
    </source>
</evidence>
<gene>
    <name evidence="1" type="ORF">GCM10023331_12100</name>
</gene>
<keyword evidence="2" id="KW-1185">Reference proteome</keyword>
<accession>A0ABP9D4B3</accession>
<proteinExistence type="predicted"/>
<organism evidence="1 2">
    <name type="scientific">Algivirga pacifica</name>
    <dbReference type="NCBI Taxonomy" id="1162670"/>
    <lineage>
        <taxon>Bacteria</taxon>
        <taxon>Pseudomonadati</taxon>
        <taxon>Bacteroidota</taxon>
        <taxon>Cytophagia</taxon>
        <taxon>Cytophagales</taxon>
        <taxon>Flammeovirgaceae</taxon>
        <taxon>Algivirga</taxon>
    </lineage>
</organism>